<feature type="region of interest" description="Disordered" evidence="1">
    <location>
        <begin position="30"/>
        <end position="61"/>
    </location>
</feature>
<organism evidence="2 3">
    <name type="scientific">Auraticoccus cholistanensis</name>
    <dbReference type="NCBI Taxonomy" id="2656650"/>
    <lineage>
        <taxon>Bacteria</taxon>
        <taxon>Bacillati</taxon>
        <taxon>Actinomycetota</taxon>
        <taxon>Actinomycetes</taxon>
        <taxon>Propionibacteriales</taxon>
        <taxon>Propionibacteriaceae</taxon>
        <taxon>Auraticoccus</taxon>
    </lineage>
</organism>
<protein>
    <submittedName>
        <fullName evidence="2">Uncharacterized protein</fullName>
    </submittedName>
</protein>
<sequence>MPRSPRKDSFSLWYRLDHHVTYALLQVAGPPRMDSARDPREQMKREYERRKALHEQRRAAR</sequence>
<proteinExistence type="predicted"/>
<dbReference type="Proteomes" id="UP000435304">
    <property type="component" value="Unassembled WGS sequence"/>
</dbReference>
<accession>A0A6A9UUA2</accession>
<dbReference type="EMBL" id="WPCU01000006">
    <property type="protein sequence ID" value="MVA76496.1"/>
    <property type="molecule type" value="Genomic_DNA"/>
</dbReference>
<gene>
    <name evidence="2" type="ORF">GC722_10740</name>
</gene>
<name>A0A6A9UUA2_9ACTN</name>
<evidence type="ECO:0000256" key="1">
    <source>
        <dbReference type="SAM" id="MobiDB-lite"/>
    </source>
</evidence>
<evidence type="ECO:0000313" key="2">
    <source>
        <dbReference type="EMBL" id="MVA76496.1"/>
    </source>
</evidence>
<evidence type="ECO:0000313" key="3">
    <source>
        <dbReference type="Proteomes" id="UP000435304"/>
    </source>
</evidence>
<reference evidence="2 3" key="1">
    <citation type="submission" date="2019-12" db="EMBL/GenBank/DDBJ databases">
        <title>Auraticoccus cholistani sp. nov., an actinomycete isolated from soil of Cholistan desert.</title>
        <authorList>
            <person name="Cheema M.T."/>
        </authorList>
    </citation>
    <scope>NUCLEOTIDE SEQUENCE [LARGE SCALE GENOMIC DNA]</scope>
    <source>
        <strain evidence="2 3">F435</strain>
    </source>
</reference>
<comment type="caution">
    <text evidence="2">The sequence shown here is derived from an EMBL/GenBank/DDBJ whole genome shotgun (WGS) entry which is preliminary data.</text>
</comment>
<dbReference type="RefSeq" id="WP_156610028.1">
    <property type="nucleotide sequence ID" value="NZ_WPCU01000006.1"/>
</dbReference>
<keyword evidence="3" id="KW-1185">Reference proteome</keyword>
<feature type="compositionally biased region" description="Basic and acidic residues" evidence="1">
    <location>
        <begin position="34"/>
        <end position="61"/>
    </location>
</feature>
<dbReference type="AlphaFoldDB" id="A0A6A9UUA2"/>